<dbReference type="AlphaFoldDB" id="A0A373F9B9"/>
<organism evidence="4 5">
    <name type="scientific">Comamonas testosteroni</name>
    <name type="common">Pseudomonas testosteroni</name>
    <dbReference type="NCBI Taxonomy" id="285"/>
    <lineage>
        <taxon>Bacteria</taxon>
        <taxon>Pseudomonadati</taxon>
        <taxon>Pseudomonadota</taxon>
        <taxon>Betaproteobacteria</taxon>
        <taxon>Burkholderiales</taxon>
        <taxon>Comamonadaceae</taxon>
        <taxon>Comamonas</taxon>
    </lineage>
</organism>
<comment type="similarity">
    <text evidence="1">Belongs to the AB hydrolase superfamily. AB hydrolase 4 family.</text>
</comment>
<evidence type="ECO:0000256" key="1">
    <source>
        <dbReference type="ARBA" id="ARBA00010884"/>
    </source>
</evidence>
<dbReference type="PANTHER" id="PTHR10794:SF94">
    <property type="entry name" value="ESTERASE YHET-RELATED"/>
    <property type="match status" value="1"/>
</dbReference>
<dbReference type="OrthoDB" id="332676at2"/>
<feature type="active site" description="Charge relay system" evidence="2">
    <location>
        <position position="272"/>
    </location>
</feature>
<feature type="domain" description="AB hydrolase-1" evidence="3">
    <location>
        <begin position="65"/>
        <end position="305"/>
    </location>
</feature>
<dbReference type="GO" id="GO:0034338">
    <property type="term" value="F:short-chain carboxylesterase activity"/>
    <property type="evidence" value="ECO:0007669"/>
    <property type="project" value="TreeGrafter"/>
</dbReference>
<evidence type="ECO:0000259" key="3">
    <source>
        <dbReference type="Pfam" id="PF00561"/>
    </source>
</evidence>
<dbReference type="InterPro" id="IPR012020">
    <property type="entry name" value="ABHD4"/>
</dbReference>
<dbReference type="PANTHER" id="PTHR10794">
    <property type="entry name" value="ABHYDROLASE DOMAIN-CONTAINING PROTEIN"/>
    <property type="match status" value="1"/>
</dbReference>
<dbReference type="InterPro" id="IPR029058">
    <property type="entry name" value="AB_hydrolase_fold"/>
</dbReference>
<protein>
    <submittedName>
        <fullName evidence="4">Alpha/beta fold hydrolase</fullName>
    </submittedName>
</protein>
<feature type="active site" description="Charge relay system" evidence="2">
    <location>
        <position position="300"/>
    </location>
</feature>
<dbReference type="PIRSF" id="PIRSF005211">
    <property type="entry name" value="Ab_hydro_YheT"/>
    <property type="match status" value="1"/>
</dbReference>
<proteinExistence type="inferred from homology"/>
<comment type="caution">
    <text evidence="4">The sequence shown here is derived from an EMBL/GenBank/DDBJ whole genome shotgun (WGS) entry which is preliminary data.</text>
</comment>
<evidence type="ECO:0000256" key="2">
    <source>
        <dbReference type="PIRSR" id="PIRSR005211-1"/>
    </source>
</evidence>
<sequence length="338" mass="37189">MSLEQFKSPWWQPGGHVQTIWSALCARVSLTGQPAQPWRRERWETPDGDFVDIDFSSHPVAADSPTLALFHGLEGSSASHYARAMAHICARRGWQLAVPHFRGCSGEPNRLLRAYHSGDANEVDWILRKLKVQGSGELLAMGVSLGGNALARWAGLQQQAAAQVVRAAAVVCAPLDLVAGGAQLGRGLSRWFYTPMFMRTLVPKALGKWQQSPGLFDKRRLQRARTLREFDDVFTAPVHGFVDADDYWRRASAKPVLKQVAVPLLLLNARNDPFVPAHSLPTVQDVSASVQLWQPPHGGHVGFSSGAWPGHVQAMPQAVADWLAQWLSEPNTQETNHG</sequence>
<dbReference type="Proteomes" id="UP000261948">
    <property type="component" value="Unassembled WGS sequence"/>
</dbReference>
<dbReference type="InterPro" id="IPR050960">
    <property type="entry name" value="AB_hydrolase_4_sf"/>
</dbReference>
<keyword evidence="4" id="KW-0378">Hydrolase</keyword>
<feature type="active site" description="Charge relay system" evidence="2">
    <location>
        <position position="144"/>
    </location>
</feature>
<dbReference type="GO" id="GO:0047372">
    <property type="term" value="F:monoacylglycerol lipase activity"/>
    <property type="evidence" value="ECO:0007669"/>
    <property type="project" value="TreeGrafter"/>
</dbReference>
<dbReference type="EMBL" id="QURR01000033">
    <property type="protein sequence ID" value="RGE40744.1"/>
    <property type="molecule type" value="Genomic_DNA"/>
</dbReference>
<name>A0A373F9B9_COMTE</name>
<reference evidence="4 5" key="1">
    <citation type="submission" date="2018-08" db="EMBL/GenBank/DDBJ databases">
        <title>Comamonas testosteroni strain SWCO2.</title>
        <authorList>
            <person name="Jiang N."/>
            <person name="Zhang X.Z."/>
        </authorList>
    </citation>
    <scope>NUCLEOTIDE SEQUENCE [LARGE SCALE GENOMIC DNA]</scope>
    <source>
        <strain evidence="4 5">SWCO2</strain>
    </source>
</reference>
<accession>A0A373F9B9</accession>
<evidence type="ECO:0000313" key="5">
    <source>
        <dbReference type="Proteomes" id="UP000261948"/>
    </source>
</evidence>
<dbReference type="SUPFAM" id="SSF53474">
    <property type="entry name" value="alpha/beta-Hydrolases"/>
    <property type="match status" value="1"/>
</dbReference>
<keyword evidence="5" id="KW-1185">Reference proteome</keyword>
<dbReference type="Pfam" id="PF00561">
    <property type="entry name" value="Abhydrolase_1"/>
    <property type="match status" value="1"/>
</dbReference>
<dbReference type="InterPro" id="IPR000073">
    <property type="entry name" value="AB_hydrolase_1"/>
</dbReference>
<evidence type="ECO:0000313" key="4">
    <source>
        <dbReference type="EMBL" id="RGE40744.1"/>
    </source>
</evidence>
<dbReference type="Gene3D" id="3.40.50.1820">
    <property type="entry name" value="alpha/beta hydrolase"/>
    <property type="match status" value="1"/>
</dbReference>
<gene>
    <name evidence="4" type="ORF">DZC30_19680</name>
</gene>